<feature type="signal peptide" evidence="3">
    <location>
        <begin position="1"/>
        <end position="26"/>
    </location>
</feature>
<protein>
    <submittedName>
        <fullName evidence="5">Sialate O-acetylesterase</fullName>
    </submittedName>
</protein>
<dbReference type="Gene3D" id="2.60.40.10">
    <property type="entry name" value="Immunoglobulins"/>
    <property type="match status" value="1"/>
</dbReference>
<dbReference type="InterPro" id="IPR039329">
    <property type="entry name" value="SIAE"/>
</dbReference>
<evidence type="ECO:0000256" key="2">
    <source>
        <dbReference type="SAM" id="MobiDB-lite"/>
    </source>
</evidence>
<keyword evidence="6" id="KW-1185">Reference proteome</keyword>
<dbReference type="GO" id="GO:0005975">
    <property type="term" value="P:carbohydrate metabolic process"/>
    <property type="evidence" value="ECO:0007669"/>
    <property type="project" value="TreeGrafter"/>
</dbReference>
<feature type="domain" description="Sialate O-acetylesterase" evidence="4">
    <location>
        <begin position="302"/>
        <end position="404"/>
    </location>
</feature>
<sequence length="518" mass="55150">MLIKTRLIRFASVIASCALCAVSSGAAGLPITLAPLFRDGAVLQRGKPVPVWGTAGAGETITVSFGRQTATATAGADGKWRADLPAFEASAVSRALTVTSAGAKDAITVNDVVVGEVWLAAGQSNMERVTRATDYGKFETTFARAPLVRHWKNGKKVSDAPYARAMGKWEAVTPETVGESTGVGHYFALDLHRALGVPVGVINCSWGGTRVEAWMPPGTTDAKNGPAFAGIHTRWAETLQAYPEAKKRADANLTAWEKERAAAAAAGKPFTKRRPGTAWGPGHQATPGGLFNGMIAPHVPCALRGFIWYQGCSNTNRAHEYHALFSAMITGWRAQFAQSDLPFYWVQLANYRGSGAGNTEYADLRGAQTATLSLPNTGQAVTIDIGNVNDIHPRNKHDVGRRLALLALKRTYGFKTLVDTGPEFASAIAEGPAMRVTFKPSDSPLTSPRGLTPSGFELAGADKKFHPAEAKIEKGTVLVTSPAVPRPAAVRYAWRNAPAAGLFNQDGLPACPFRSDDW</sequence>
<dbReference type="InterPro" id="IPR013783">
    <property type="entry name" value="Ig-like_fold"/>
</dbReference>
<evidence type="ECO:0000259" key="4">
    <source>
        <dbReference type="Pfam" id="PF03629"/>
    </source>
</evidence>
<name>A0A178IDX3_9BACT</name>
<dbReference type="STRING" id="1184151.AW736_23730"/>
<dbReference type="Gene3D" id="3.40.50.1110">
    <property type="entry name" value="SGNH hydrolase"/>
    <property type="match status" value="1"/>
</dbReference>
<comment type="caution">
    <text evidence="5">The sequence shown here is derived from an EMBL/GenBank/DDBJ whole genome shotgun (WGS) entry which is preliminary data.</text>
</comment>
<organism evidence="5 6">
    <name type="scientific">Termitidicoccus mucosus</name>
    <dbReference type="NCBI Taxonomy" id="1184151"/>
    <lineage>
        <taxon>Bacteria</taxon>
        <taxon>Pseudomonadati</taxon>
        <taxon>Verrucomicrobiota</taxon>
        <taxon>Opitutia</taxon>
        <taxon>Opitutales</taxon>
        <taxon>Opitutaceae</taxon>
        <taxon>Termitidicoccus</taxon>
    </lineage>
</organism>
<evidence type="ECO:0000256" key="1">
    <source>
        <dbReference type="ARBA" id="ARBA00022801"/>
    </source>
</evidence>
<evidence type="ECO:0000256" key="3">
    <source>
        <dbReference type="SAM" id="SignalP"/>
    </source>
</evidence>
<dbReference type="SUPFAM" id="SSF52266">
    <property type="entry name" value="SGNH hydrolase"/>
    <property type="match status" value="1"/>
</dbReference>
<dbReference type="RefSeq" id="WP_068772784.1">
    <property type="nucleotide sequence ID" value="NZ_CP109796.1"/>
</dbReference>
<feature type="chain" id="PRO_5008088657" evidence="3">
    <location>
        <begin position="27"/>
        <end position="518"/>
    </location>
</feature>
<dbReference type="AlphaFoldDB" id="A0A178IDX3"/>
<reference evidence="5 6" key="1">
    <citation type="submission" date="2016-01" db="EMBL/GenBank/DDBJ databases">
        <title>High potential of lignocellulose degradation of a new Verrucomicrobia species.</title>
        <authorList>
            <person name="Wang Y."/>
            <person name="Shi Y."/>
            <person name="Qiu Z."/>
            <person name="Liu S."/>
            <person name="Yang H."/>
        </authorList>
    </citation>
    <scope>NUCLEOTIDE SEQUENCE [LARGE SCALE GENOMIC DNA]</scope>
    <source>
        <strain evidence="5 6">TSB47</strain>
    </source>
</reference>
<accession>A0A178IDX3</accession>
<keyword evidence="3" id="KW-0732">Signal</keyword>
<dbReference type="InterPro" id="IPR005181">
    <property type="entry name" value="SASA"/>
</dbReference>
<dbReference type="Proteomes" id="UP000078486">
    <property type="component" value="Unassembled WGS sequence"/>
</dbReference>
<dbReference type="GO" id="GO:0001681">
    <property type="term" value="F:sialate O-acetylesterase activity"/>
    <property type="evidence" value="ECO:0007669"/>
    <property type="project" value="InterPro"/>
</dbReference>
<gene>
    <name evidence="5" type="ORF">AW736_23730</name>
</gene>
<proteinExistence type="predicted"/>
<dbReference type="PANTHER" id="PTHR22901:SF0">
    <property type="entry name" value="SIALATE O-ACETYLESTERASE"/>
    <property type="match status" value="1"/>
</dbReference>
<feature type="domain" description="Sialate O-acetylesterase" evidence="4">
    <location>
        <begin position="116"/>
        <end position="218"/>
    </location>
</feature>
<dbReference type="EMBL" id="LRRQ01000175">
    <property type="protein sequence ID" value="OAM87269.1"/>
    <property type="molecule type" value="Genomic_DNA"/>
</dbReference>
<dbReference type="OrthoDB" id="183320at2"/>
<keyword evidence="1" id="KW-0378">Hydrolase</keyword>
<feature type="region of interest" description="Disordered" evidence="2">
    <location>
        <begin position="264"/>
        <end position="283"/>
    </location>
</feature>
<dbReference type="InterPro" id="IPR036514">
    <property type="entry name" value="SGNH_hydro_sf"/>
</dbReference>
<dbReference type="PANTHER" id="PTHR22901">
    <property type="entry name" value="SIALATE O-ACETYLESTERASE"/>
    <property type="match status" value="1"/>
</dbReference>
<dbReference type="Pfam" id="PF03629">
    <property type="entry name" value="SASA"/>
    <property type="match status" value="2"/>
</dbReference>
<evidence type="ECO:0000313" key="5">
    <source>
        <dbReference type="EMBL" id="OAM87269.1"/>
    </source>
</evidence>
<evidence type="ECO:0000313" key="6">
    <source>
        <dbReference type="Proteomes" id="UP000078486"/>
    </source>
</evidence>